<evidence type="ECO:0000313" key="1">
    <source>
        <dbReference type="EMBL" id="ANK62760.1"/>
    </source>
</evidence>
<sequence>MKISPLKLPGLYDCLIVCLLLLEIIIASLTTIISPLQHLLGFATFNAGLTEMTSKLVWLCWLGILLHLNSYFHALQIPAMMLANILGIAAFFMLWLLPYHSLIPLILLIIVIYLTLQTAQRNQAKQQKTKQTKKH</sequence>
<organism evidence="1 2">
    <name type="scientific">Loigolactobacillus backii</name>
    <dbReference type="NCBI Taxonomy" id="375175"/>
    <lineage>
        <taxon>Bacteria</taxon>
        <taxon>Bacillati</taxon>
        <taxon>Bacillota</taxon>
        <taxon>Bacilli</taxon>
        <taxon>Lactobacillales</taxon>
        <taxon>Lactobacillaceae</taxon>
        <taxon>Loigolactobacillus</taxon>
    </lineage>
</organism>
<dbReference type="GeneID" id="42982267"/>
<protein>
    <submittedName>
        <fullName evidence="1">Uncharacterized protein</fullName>
    </submittedName>
</protein>
<reference evidence="1 2" key="1">
    <citation type="submission" date="2016-03" db="EMBL/GenBank/DDBJ databases">
        <title>Pediococcus and Lactobacillus from brewery environment - whole genome sequencing and assembly.</title>
        <authorList>
            <person name="Behr J."/>
            <person name="Geissler A.J."/>
            <person name="Vogel R.F."/>
        </authorList>
    </citation>
    <scope>NUCLEOTIDE SEQUENCE [LARGE SCALE GENOMIC DNA]</scope>
    <source>
        <strain evidence="1 2">TMW 1.1989</strain>
    </source>
</reference>
<keyword evidence="2" id="KW-1185">Reference proteome</keyword>
<dbReference type="KEGG" id="lbt:AYR52_05045"/>
<dbReference type="Proteomes" id="UP000078582">
    <property type="component" value="Chromosome"/>
</dbReference>
<proteinExistence type="predicted"/>
<dbReference type="OrthoDB" id="2298636at2"/>
<accession>A0A192H318</accession>
<gene>
    <name evidence="1" type="ORF">AYR53_08360</name>
</gene>
<dbReference type="RefSeq" id="WP_068224684.1">
    <property type="nucleotide sequence ID" value="NZ_CP014623.1"/>
</dbReference>
<dbReference type="AlphaFoldDB" id="A0A192H318"/>
<name>A0A192H318_9LACO</name>
<dbReference type="STRING" id="375175.AYR53_08360"/>
<evidence type="ECO:0000313" key="2">
    <source>
        <dbReference type="Proteomes" id="UP000078582"/>
    </source>
</evidence>
<dbReference type="EMBL" id="CP014873">
    <property type="protein sequence ID" value="ANK62760.1"/>
    <property type="molecule type" value="Genomic_DNA"/>
</dbReference>